<protein>
    <recommendedName>
        <fullName evidence="1">DUF302 domain-containing protein</fullName>
    </recommendedName>
</protein>
<sequence length="127" mass="13867">DGRLVSTTTRMSFHKTVSEFKKLVSQNGMMLLGTINQGKVMGMTGLSLKSETFFIGNPVMGKKLFEAQKGAGVLIPVRVNIYVNGKGQTVLSYLQPSAELADFHNPVLIKMGSMLDKNLSMMASMLH</sequence>
<dbReference type="SUPFAM" id="SSF103247">
    <property type="entry name" value="TT1751-like"/>
    <property type="match status" value="1"/>
</dbReference>
<name>T1D6I4_9ZZZZ</name>
<gene>
    <name evidence="2" type="ORF">B1A_02620</name>
</gene>
<dbReference type="PANTHER" id="PTHR38342:SF2">
    <property type="entry name" value="INNER MEMBRANE OR EXPORTED"/>
    <property type="match status" value="1"/>
</dbReference>
<dbReference type="EMBL" id="AUZX01001940">
    <property type="protein sequence ID" value="EQD77895.1"/>
    <property type="molecule type" value="Genomic_DNA"/>
</dbReference>
<proteinExistence type="predicted"/>
<organism evidence="2">
    <name type="scientific">mine drainage metagenome</name>
    <dbReference type="NCBI Taxonomy" id="410659"/>
    <lineage>
        <taxon>unclassified sequences</taxon>
        <taxon>metagenomes</taxon>
        <taxon>ecological metagenomes</taxon>
    </lineage>
</organism>
<dbReference type="AlphaFoldDB" id="T1D6I4"/>
<comment type="caution">
    <text evidence="2">The sequence shown here is derived from an EMBL/GenBank/DDBJ whole genome shotgun (WGS) entry which is preliminary data.</text>
</comment>
<dbReference type="PANTHER" id="PTHR38342">
    <property type="entry name" value="SLR5037 PROTEIN"/>
    <property type="match status" value="1"/>
</dbReference>
<reference evidence="2" key="2">
    <citation type="journal article" date="2014" name="ISME J.">
        <title>Microbial stratification in low pH oxic and suboxic macroscopic growths along an acid mine drainage.</title>
        <authorList>
            <person name="Mendez-Garcia C."/>
            <person name="Mesa V."/>
            <person name="Sprenger R.R."/>
            <person name="Richter M."/>
            <person name="Diez M.S."/>
            <person name="Solano J."/>
            <person name="Bargiela R."/>
            <person name="Golyshina O.V."/>
            <person name="Manteca A."/>
            <person name="Ramos J.L."/>
            <person name="Gallego J.R."/>
            <person name="Llorente I."/>
            <person name="Martins Dos Santos V.A."/>
            <person name="Jensen O.N."/>
            <person name="Pelaez A.I."/>
            <person name="Sanchez J."/>
            <person name="Ferrer M."/>
        </authorList>
    </citation>
    <scope>NUCLEOTIDE SEQUENCE</scope>
</reference>
<dbReference type="Gene3D" id="3.30.310.70">
    <property type="entry name" value="TT1751-like domain"/>
    <property type="match status" value="1"/>
</dbReference>
<dbReference type="CDD" id="cd14797">
    <property type="entry name" value="DUF302"/>
    <property type="match status" value="1"/>
</dbReference>
<dbReference type="InterPro" id="IPR035923">
    <property type="entry name" value="TT1751-like_sf"/>
</dbReference>
<feature type="non-terminal residue" evidence="2">
    <location>
        <position position="1"/>
    </location>
</feature>
<dbReference type="InterPro" id="IPR005180">
    <property type="entry name" value="DUF302"/>
</dbReference>
<feature type="domain" description="DUF302" evidence="1">
    <location>
        <begin position="42"/>
        <end position="96"/>
    </location>
</feature>
<reference evidence="2" key="1">
    <citation type="submission" date="2013-08" db="EMBL/GenBank/DDBJ databases">
        <authorList>
            <person name="Mendez C."/>
            <person name="Richter M."/>
            <person name="Ferrer M."/>
            <person name="Sanchez J."/>
        </authorList>
    </citation>
    <scope>NUCLEOTIDE SEQUENCE</scope>
</reference>
<dbReference type="Pfam" id="PF03625">
    <property type="entry name" value="DUF302"/>
    <property type="match status" value="1"/>
</dbReference>
<evidence type="ECO:0000313" key="2">
    <source>
        <dbReference type="EMBL" id="EQD77895.1"/>
    </source>
</evidence>
<evidence type="ECO:0000259" key="1">
    <source>
        <dbReference type="Pfam" id="PF03625"/>
    </source>
</evidence>
<accession>T1D6I4</accession>